<evidence type="ECO:0000259" key="3">
    <source>
        <dbReference type="PROSITE" id="PS50977"/>
    </source>
</evidence>
<proteinExistence type="predicted"/>
<gene>
    <name evidence="4" type="ORF">bsdE14_09720</name>
</gene>
<dbReference type="PANTHER" id="PTHR43479:SF11">
    <property type="entry name" value="ACREF_ENVCD OPERON REPRESSOR-RELATED"/>
    <property type="match status" value="1"/>
</dbReference>
<dbReference type="SUPFAM" id="SSF46689">
    <property type="entry name" value="Homeodomain-like"/>
    <property type="match status" value="1"/>
</dbReference>
<dbReference type="PANTHER" id="PTHR43479">
    <property type="entry name" value="ACREF/ENVCD OPERON REPRESSOR-RELATED"/>
    <property type="match status" value="1"/>
</dbReference>
<reference evidence="4 5" key="1">
    <citation type="journal article" date="2024" name="Int. J. Syst. Evol. Microbiol.">
        <title>Clostridium omnivorum sp. nov., isolated from anoxic soil under the treatment of reductive soil disinfestation.</title>
        <authorList>
            <person name="Ueki A."/>
            <person name="Tonouchi A."/>
            <person name="Kaku N."/>
            <person name="Honma S."/>
            <person name="Ueki K."/>
        </authorList>
    </citation>
    <scope>NUCLEOTIDE SEQUENCE [LARGE SCALE GENOMIC DNA]</scope>
    <source>
        <strain evidence="4 5">E14</strain>
    </source>
</reference>
<organism evidence="4 5">
    <name type="scientific">Clostridium omnivorum</name>
    <dbReference type="NCBI Taxonomy" id="1604902"/>
    <lineage>
        <taxon>Bacteria</taxon>
        <taxon>Bacillati</taxon>
        <taxon>Bacillota</taxon>
        <taxon>Clostridia</taxon>
        <taxon>Eubacteriales</taxon>
        <taxon>Clostridiaceae</taxon>
        <taxon>Clostridium</taxon>
    </lineage>
</organism>
<dbReference type="Pfam" id="PF00440">
    <property type="entry name" value="TetR_N"/>
    <property type="match status" value="1"/>
</dbReference>
<feature type="DNA-binding region" description="H-T-H motif" evidence="2">
    <location>
        <begin position="44"/>
        <end position="63"/>
    </location>
</feature>
<name>A0ABQ5N2X5_9CLOT</name>
<dbReference type="InterPro" id="IPR001647">
    <property type="entry name" value="HTH_TetR"/>
</dbReference>
<comment type="caution">
    <text evidence="4">The sequence shown here is derived from an EMBL/GenBank/DDBJ whole genome shotgun (WGS) entry which is preliminary data.</text>
</comment>
<dbReference type="InterPro" id="IPR050624">
    <property type="entry name" value="HTH-type_Tx_Regulator"/>
</dbReference>
<protein>
    <submittedName>
        <fullName evidence="4">TetR family transcriptional regulator</fullName>
    </submittedName>
</protein>
<sequence>MLCNTNALNTFEVNMRENGKNKRKQKIINAAIEVIQEKNVEEATVREIAEKAGLTTGSIYHHYKNKDELLYDVINQSIHFVHKLSVMSESKIKDKNQVLSEVKSEVALRLSKTDEQKLHILLLSDVISRNDEMNEKYKQNYESIINKVADMFFYAFGIENTELKKSLSAIFIAALDGIAIQTALGVLPETQDKFTEIFNNFFSQSVPMFLEKGMDLEKE</sequence>
<evidence type="ECO:0000256" key="1">
    <source>
        <dbReference type="ARBA" id="ARBA00023125"/>
    </source>
</evidence>
<accession>A0ABQ5N2X5</accession>
<dbReference type="PROSITE" id="PS50977">
    <property type="entry name" value="HTH_TETR_2"/>
    <property type="match status" value="1"/>
</dbReference>
<dbReference type="Proteomes" id="UP001208567">
    <property type="component" value="Unassembled WGS sequence"/>
</dbReference>
<evidence type="ECO:0000313" key="4">
    <source>
        <dbReference type="EMBL" id="GLC29562.1"/>
    </source>
</evidence>
<keyword evidence="1 2" id="KW-0238">DNA-binding</keyword>
<evidence type="ECO:0000256" key="2">
    <source>
        <dbReference type="PROSITE-ProRule" id="PRU00335"/>
    </source>
</evidence>
<dbReference type="InterPro" id="IPR009057">
    <property type="entry name" value="Homeodomain-like_sf"/>
</dbReference>
<dbReference type="PRINTS" id="PR00455">
    <property type="entry name" value="HTHTETR"/>
</dbReference>
<evidence type="ECO:0000313" key="5">
    <source>
        <dbReference type="Proteomes" id="UP001208567"/>
    </source>
</evidence>
<dbReference type="Gene3D" id="1.10.357.10">
    <property type="entry name" value="Tetracycline Repressor, domain 2"/>
    <property type="match status" value="1"/>
</dbReference>
<keyword evidence="5" id="KW-1185">Reference proteome</keyword>
<dbReference type="EMBL" id="BRXR01000001">
    <property type="protein sequence ID" value="GLC29562.1"/>
    <property type="molecule type" value="Genomic_DNA"/>
</dbReference>
<feature type="domain" description="HTH tetR-type" evidence="3">
    <location>
        <begin position="21"/>
        <end position="81"/>
    </location>
</feature>